<dbReference type="InterPro" id="IPR048263">
    <property type="entry name" value="Arb2"/>
</dbReference>
<reference evidence="2" key="1">
    <citation type="submission" date="2022-12" db="EMBL/GenBank/DDBJ databases">
        <authorList>
            <person name="Webb A."/>
        </authorList>
    </citation>
    <scope>NUCLEOTIDE SEQUENCE</scope>
    <source>
        <strain evidence="2">Pd1</strain>
    </source>
</reference>
<dbReference type="GO" id="GO:0035197">
    <property type="term" value="F:siRNA binding"/>
    <property type="evidence" value="ECO:0007669"/>
    <property type="project" value="TreeGrafter"/>
</dbReference>
<organism evidence="2 3">
    <name type="scientific">Peronospora destructor</name>
    <dbReference type="NCBI Taxonomy" id="86335"/>
    <lineage>
        <taxon>Eukaryota</taxon>
        <taxon>Sar</taxon>
        <taxon>Stramenopiles</taxon>
        <taxon>Oomycota</taxon>
        <taxon>Peronosporomycetes</taxon>
        <taxon>Peronosporales</taxon>
        <taxon>Peronosporaceae</taxon>
        <taxon>Peronospora</taxon>
    </lineage>
</organism>
<dbReference type="Proteomes" id="UP001162029">
    <property type="component" value="Unassembled WGS sequence"/>
</dbReference>
<evidence type="ECO:0000259" key="1">
    <source>
        <dbReference type="Pfam" id="PF22749"/>
    </source>
</evidence>
<dbReference type="Pfam" id="PF22749">
    <property type="entry name" value="Arb2"/>
    <property type="match status" value="1"/>
</dbReference>
<dbReference type="GO" id="GO:0031048">
    <property type="term" value="P:regulatory ncRNA-mediated heterochromatin formation"/>
    <property type="evidence" value="ECO:0007669"/>
    <property type="project" value="TreeGrafter"/>
</dbReference>
<comment type="caution">
    <text evidence="2">The sequence shown here is derived from an EMBL/GenBank/DDBJ whole genome shotgun (WGS) entry which is preliminary data.</text>
</comment>
<dbReference type="AlphaFoldDB" id="A0AAV0UT06"/>
<keyword evidence="3" id="KW-1185">Reference proteome</keyword>
<feature type="domain" description="Arb2" evidence="1">
    <location>
        <begin position="117"/>
        <end position="185"/>
    </location>
</feature>
<gene>
    <name evidence="2" type="ORF">PDE001_LOCUS7393</name>
</gene>
<dbReference type="GO" id="GO:0005634">
    <property type="term" value="C:nucleus"/>
    <property type="evidence" value="ECO:0007669"/>
    <property type="project" value="TreeGrafter"/>
</dbReference>
<name>A0AAV0UT06_9STRA</name>
<evidence type="ECO:0000313" key="2">
    <source>
        <dbReference type="EMBL" id="CAI5740077.1"/>
    </source>
</evidence>
<dbReference type="PANTHER" id="PTHR21357:SF4">
    <property type="entry name" value="FAM172 FAMILY PROTEIN HOMOLOG CG10038"/>
    <property type="match status" value="1"/>
</dbReference>
<sequence>MPSPHRTQSGRHGSFGRANQCTSAEDSCVFVDKLIRGVQLRLHKELGFREVVIATGQEASDVDTDSSGAHNSVESPGVVDTHNMQSWEASKCQLLYNKAVDRQNSDTSQCSECVQGTVYVSDGYEKKQRLLVIVPYREAGIWSRSICMNQFDSDSDSGSMMSYLKKALRENYGVVIFNPAAQSCHPRAHVENAWDQLIAPLLK</sequence>
<accession>A0AAV0UT06</accession>
<dbReference type="InterPro" id="IPR053858">
    <property type="entry name" value="Arb2_dom"/>
</dbReference>
<dbReference type="EMBL" id="CANTFM010001485">
    <property type="protein sequence ID" value="CAI5740077.1"/>
    <property type="molecule type" value="Genomic_DNA"/>
</dbReference>
<evidence type="ECO:0000313" key="3">
    <source>
        <dbReference type="Proteomes" id="UP001162029"/>
    </source>
</evidence>
<protein>
    <recommendedName>
        <fullName evidence="1">Arb2 domain-containing protein</fullName>
    </recommendedName>
</protein>
<dbReference type="PANTHER" id="PTHR21357">
    <property type="entry name" value="FAM172 FAMILY PROTEIN HOMOLOG CG10038"/>
    <property type="match status" value="1"/>
</dbReference>
<proteinExistence type="predicted"/>